<feature type="region of interest" description="Disordered" evidence="9">
    <location>
        <begin position="593"/>
        <end position="633"/>
    </location>
</feature>
<evidence type="ECO:0000256" key="4">
    <source>
        <dbReference type="ARBA" id="ARBA00023015"/>
    </source>
</evidence>
<feature type="compositionally biased region" description="Polar residues" evidence="9">
    <location>
        <begin position="118"/>
        <end position="134"/>
    </location>
</feature>
<feature type="region of interest" description="Disordered" evidence="9">
    <location>
        <begin position="901"/>
        <end position="930"/>
    </location>
</feature>
<feature type="region of interest" description="Disordered" evidence="9">
    <location>
        <begin position="650"/>
        <end position="703"/>
    </location>
</feature>
<dbReference type="InterPro" id="IPR000014">
    <property type="entry name" value="PAS"/>
</dbReference>
<keyword evidence="3" id="KW-0677">Repeat</keyword>
<feature type="compositionally biased region" description="Low complexity" evidence="9">
    <location>
        <begin position="921"/>
        <end position="930"/>
    </location>
</feature>
<feature type="compositionally biased region" description="Polar residues" evidence="9">
    <location>
        <begin position="567"/>
        <end position="578"/>
    </location>
</feature>
<feature type="compositionally biased region" description="Low complexity" evidence="9">
    <location>
        <begin position="101"/>
        <end position="117"/>
    </location>
</feature>
<comment type="subcellular location">
    <subcellularLocation>
        <location evidence="1">Nucleus</location>
    </subcellularLocation>
</comment>
<feature type="compositionally biased region" description="Low complexity" evidence="9">
    <location>
        <begin position="608"/>
        <end position="627"/>
    </location>
</feature>
<evidence type="ECO:0000313" key="11">
    <source>
        <dbReference type="EMBL" id="CAH0753180.1"/>
    </source>
</evidence>
<dbReference type="InterPro" id="IPR048814">
    <property type="entry name" value="Per1-3_PAS-A"/>
</dbReference>
<dbReference type="Gene3D" id="1.20.5.770">
    <property type="entry name" value="Single helix bin"/>
    <property type="match status" value="1"/>
</dbReference>
<evidence type="ECO:0000256" key="9">
    <source>
        <dbReference type="SAM" id="MobiDB-lite"/>
    </source>
</evidence>
<sequence length="1104" mass="122025">MEETASSSNTKVSNDSAYSTCSNSQSRRSGSSKSHSHHSTTSSTSSGYGGHPSSSTLGSGSNDQLFPEPAKKSKVKDHKKKKIKSSNTTSSSTVPTPPTSTPTINEATSSEELSASSQVKSTPPDSVLSSIINNGATPSAENESLQMAALSQTLLCFKKMKNKELHPPDLQTSNIDEEQFIRSNQKNDESFKSYVETSVKEKEFCVVVSMHDGIVLYTSSGLTDVLGFHKDMWLGRSFTDFVHPKDRIAFVSHVTSGVTKPFLDNQFSADASSSSKHNAKNSTFYCHLRCYRGLKSSGFNIIDRDVKYIACQFTLSFKEIVANSESSCFLNSPHGIFSVINVQPVFSAYTSSNEVINSPKFMTRHSANGVFCHVDSLVVSYLGYLPQDMMNHSIFNFYCSEDLPMLRDVYKEVMSEQGHLVASKPYKFKCQNGSFAVIETEWSTFINPWTKNLEFVIGQHKVIQGPADVDVTVPSKTEDSTPETDSQAELLKKEILEILQKPVNASNRVVKVQVSKRCRDLASFIETLVEEITKPETKNDTQKDANVSERDSVMLGEISPHHEYGSKVSSETPPSYTQLNYNENIQRFFQSQPKTSFSDGTSENKIMNSTPETSEGNEESSSSNPSNSKDRHNEDMEKQMVINHRAQRGKMLKVKAKPQDRVDDAHGVKRSGSHSWDNGPYRRSMKQIHGNDQPHDTNRQNNRRSVVTVTMQSSIGNAYNPPEPSSISNFTYWPMFSYNGPMLQHMDHNESVPTSVPAVMGPGMHPGLAPGMPAVMPVATPSSLPPYYIPREQQIRPEHAGPPFPPFTYIATNQAYVMSPMIHPNWPGYSPMIYAPCPVIPPLSNLGSKSGMTPSSDFNRPVSRATSVKAEPGSARSSFILMQSDASRKGGHLSVSPNNYNSNVFPGGKDNAPGGKEESGEFSFSETGDESSYYSSFYSFLKTEEKMDDSMRSSSGDDVKKYEDELWGILNGTNDDEGKKCLRRGPTWLEGVDITPELQFRYQISTKGISDVLQADMKALAKLNQPDMVNEQLSTLYLELEGIYNSLKLEDSSSSGEEGTSNKPRKRKPFNYDKMVMIFEEEAPLPPPVTTAIPVSVTVTASGN</sequence>
<dbReference type="GO" id="GO:0001222">
    <property type="term" value="F:transcription corepressor binding"/>
    <property type="evidence" value="ECO:0007669"/>
    <property type="project" value="TreeGrafter"/>
</dbReference>
<keyword evidence="12" id="KW-1185">Reference proteome</keyword>
<keyword evidence="2" id="KW-0597">Phosphoprotein</keyword>
<dbReference type="InterPro" id="IPR050760">
    <property type="entry name" value="Period_circadian_regulator"/>
</dbReference>
<keyword evidence="5" id="KW-0090">Biological rhythms</keyword>
<keyword evidence="4" id="KW-0805">Transcription regulation</keyword>
<dbReference type="PANTHER" id="PTHR11269:SF16">
    <property type="entry name" value="PERIOD CIRCADIAN PROTEIN"/>
    <property type="match status" value="1"/>
</dbReference>
<feature type="compositionally biased region" description="Basic and acidic residues" evidence="9">
    <location>
        <begin position="657"/>
        <end position="667"/>
    </location>
</feature>
<feature type="region of interest" description="Disordered" evidence="9">
    <location>
        <begin position="1"/>
        <end position="134"/>
    </location>
</feature>
<reference evidence="11" key="1">
    <citation type="submission" date="2021-12" db="EMBL/GenBank/DDBJ databases">
        <authorList>
            <person name="King R."/>
        </authorList>
    </citation>
    <scope>NUCLEOTIDE SEQUENCE</scope>
</reference>
<feature type="domain" description="PAS" evidence="10">
    <location>
        <begin position="366"/>
        <end position="417"/>
    </location>
</feature>
<dbReference type="GO" id="GO:0000122">
    <property type="term" value="P:negative regulation of transcription by RNA polymerase II"/>
    <property type="evidence" value="ECO:0007669"/>
    <property type="project" value="TreeGrafter"/>
</dbReference>
<feature type="compositionally biased region" description="Low complexity" evidence="9">
    <location>
        <begin position="19"/>
        <end position="55"/>
    </location>
</feature>
<evidence type="ECO:0000256" key="1">
    <source>
        <dbReference type="ARBA" id="ARBA00004123"/>
    </source>
</evidence>
<evidence type="ECO:0000256" key="2">
    <source>
        <dbReference type="ARBA" id="ARBA00022553"/>
    </source>
</evidence>
<dbReference type="Pfam" id="PF14598">
    <property type="entry name" value="PAS_11"/>
    <property type="match status" value="1"/>
</dbReference>
<evidence type="ECO:0000256" key="3">
    <source>
        <dbReference type="ARBA" id="ARBA00022737"/>
    </source>
</evidence>
<evidence type="ECO:0000256" key="6">
    <source>
        <dbReference type="ARBA" id="ARBA00023163"/>
    </source>
</evidence>
<gene>
    <name evidence="11" type="ORF">BEMITA_LOCUS547</name>
</gene>
<feature type="compositionally biased region" description="Polar residues" evidence="9">
    <location>
        <begin position="1"/>
        <end position="18"/>
    </location>
</feature>
<dbReference type="GO" id="GO:0005634">
    <property type="term" value="C:nucleus"/>
    <property type="evidence" value="ECO:0007669"/>
    <property type="project" value="UniProtKB-SubCell"/>
</dbReference>
<dbReference type="Pfam" id="PF12114">
    <property type="entry name" value="Period_C"/>
    <property type="match status" value="1"/>
</dbReference>
<dbReference type="FunFam" id="3.30.450.20:FF:000066">
    <property type="entry name" value="Period circadian protein"/>
    <property type="match status" value="1"/>
</dbReference>
<dbReference type="Gene3D" id="3.30.450.20">
    <property type="entry name" value="PAS domain"/>
    <property type="match status" value="2"/>
</dbReference>
<evidence type="ECO:0000259" key="10">
    <source>
        <dbReference type="PROSITE" id="PS50112"/>
    </source>
</evidence>
<feature type="compositionally biased region" description="Low complexity" evidence="9">
    <location>
        <begin position="85"/>
        <end position="94"/>
    </location>
</feature>
<dbReference type="PANTHER" id="PTHR11269">
    <property type="entry name" value="PERIOD CIRCADIAN PROTEIN"/>
    <property type="match status" value="1"/>
</dbReference>
<evidence type="ECO:0000256" key="5">
    <source>
        <dbReference type="ARBA" id="ARBA00023108"/>
    </source>
</evidence>
<dbReference type="AlphaFoldDB" id="A0A9P0FY73"/>
<dbReference type="CDD" id="cd00130">
    <property type="entry name" value="PAS"/>
    <property type="match status" value="2"/>
</dbReference>
<evidence type="ECO:0000313" key="12">
    <source>
        <dbReference type="Proteomes" id="UP001152759"/>
    </source>
</evidence>
<evidence type="ECO:0000256" key="8">
    <source>
        <dbReference type="ARBA" id="ARBA00040849"/>
    </source>
</evidence>
<dbReference type="InterPro" id="IPR022728">
    <property type="entry name" value="Period_circadian-like_C"/>
</dbReference>
<dbReference type="SUPFAM" id="SSF55785">
    <property type="entry name" value="PYP-like sensor domain (PAS domain)"/>
    <property type="match status" value="2"/>
</dbReference>
<dbReference type="EMBL" id="OU963862">
    <property type="protein sequence ID" value="CAH0753180.1"/>
    <property type="molecule type" value="Genomic_DNA"/>
</dbReference>
<keyword evidence="6" id="KW-0804">Transcription</keyword>
<dbReference type="GO" id="GO:0043153">
    <property type="term" value="P:entrainment of circadian clock by photoperiod"/>
    <property type="evidence" value="ECO:0007669"/>
    <property type="project" value="TreeGrafter"/>
</dbReference>
<proteinExistence type="predicted"/>
<name>A0A9P0FY73_BEMTA</name>
<keyword evidence="7" id="KW-0539">Nucleus</keyword>
<dbReference type="Proteomes" id="UP001152759">
    <property type="component" value="Chromosome 1"/>
</dbReference>
<dbReference type="GO" id="GO:0005737">
    <property type="term" value="C:cytoplasm"/>
    <property type="evidence" value="ECO:0007669"/>
    <property type="project" value="TreeGrafter"/>
</dbReference>
<organism evidence="11 12">
    <name type="scientific">Bemisia tabaci</name>
    <name type="common">Sweetpotato whitefly</name>
    <name type="synonym">Aleurodes tabaci</name>
    <dbReference type="NCBI Taxonomy" id="7038"/>
    <lineage>
        <taxon>Eukaryota</taxon>
        <taxon>Metazoa</taxon>
        <taxon>Ecdysozoa</taxon>
        <taxon>Arthropoda</taxon>
        <taxon>Hexapoda</taxon>
        <taxon>Insecta</taxon>
        <taxon>Pterygota</taxon>
        <taxon>Neoptera</taxon>
        <taxon>Paraneoptera</taxon>
        <taxon>Hemiptera</taxon>
        <taxon>Sternorrhyncha</taxon>
        <taxon>Aleyrodoidea</taxon>
        <taxon>Aleyrodidae</taxon>
        <taxon>Aleyrodinae</taxon>
        <taxon>Bemisia</taxon>
    </lineage>
</organism>
<protein>
    <recommendedName>
        <fullName evidence="8">Period circadian protein</fullName>
    </recommendedName>
</protein>
<dbReference type="Pfam" id="PF21353">
    <property type="entry name" value="Per3-like_PAS-A"/>
    <property type="match status" value="1"/>
</dbReference>
<evidence type="ECO:0000256" key="7">
    <source>
        <dbReference type="ARBA" id="ARBA00023242"/>
    </source>
</evidence>
<feature type="compositionally biased region" description="Basic residues" evidence="9">
    <location>
        <begin position="72"/>
        <end position="84"/>
    </location>
</feature>
<feature type="compositionally biased region" description="Polar residues" evidence="9">
    <location>
        <begin position="593"/>
        <end position="607"/>
    </location>
</feature>
<dbReference type="InterPro" id="IPR035965">
    <property type="entry name" value="PAS-like_dom_sf"/>
</dbReference>
<dbReference type="GO" id="GO:0000976">
    <property type="term" value="F:transcription cis-regulatory region binding"/>
    <property type="evidence" value="ECO:0007669"/>
    <property type="project" value="TreeGrafter"/>
</dbReference>
<dbReference type="GO" id="GO:0032922">
    <property type="term" value="P:circadian regulation of gene expression"/>
    <property type="evidence" value="ECO:0007669"/>
    <property type="project" value="TreeGrafter"/>
</dbReference>
<feature type="domain" description="PAS" evidence="10">
    <location>
        <begin position="212"/>
        <end position="247"/>
    </location>
</feature>
<dbReference type="PROSITE" id="PS50112">
    <property type="entry name" value="PAS"/>
    <property type="match status" value="2"/>
</dbReference>
<feature type="region of interest" description="Disordered" evidence="9">
    <location>
        <begin position="557"/>
        <end position="578"/>
    </location>
</feature>
<dbReference type="SMART" id="SM00091">
    <property type="entry name" value="PAS"/>
    <property type="match status" value="2"/>
</dbReference>
<accession>A0A9P0FY73</accession>